<dbReference type="GO" id="GO:0006351">
    <property type="term" value="P:DNA-templated transcription"/>
    <property type="evidence" value="ECO:0007669"/>
    <property type="project" value="UniProtKB-UniRule"/>
</dbReference>
<comment type="catalytic activity">
    <reaction evidence="6">
        <text>RNA(n) + a ribonucleoside 5'-triphosphate = RNA(n+1) + diphosphate</text>
        <dbReference type="Rhea" id="RHEA:21248"/>
        <dbReference type="Rhea" id="RHEA-COMP:14527"/>
        <dbReference type="Rhea" id="RHEA-COMP:17342"/>
        <dbReference type="ChEBI" id="CHEBI:33019"/>
        <dbReference type="ChEBI" id="CHEBI:61557"/>
        <dbReference type="ChEBI" id="CHEBI:140395"/>
        <dbReference type="EC" id="2.7.7.6"/>
    </reaction>
</comment>
<keyword evidence="1 6" id="KW-0240">DNA-directed RNA polymerase</keyword>
<keyword evidence="7" id="KW-0812">Transmembrane</keyword>
<dbReference type="HAMAP" id="MF_01324">
    <property type="entry name" value="RNApol_bact_RpoC2"/>
    <property type="match status" value="1"/>
</dbReference>
<keyword evidence="7" id="KW-0472">Membrane</keyword>
<evidence type="ECO:0000313" key="10">
    <source>
        <dbReference type="EMBL" id="QEG57959.1"/>
    </source>
</evidence>
<evidence type="ECO:0000256" key="7">
    <source>
        <dbReference type="SAM" id="Phobius"/>
    </source>
</evidence>
<protein>
    <recommendedName>
        <fullName evidence="6">DNA-directed RNA polymerase subunit beta''</fullName>
        <ecNumber evidence="6">2.7.7.6</ecNumber>
    </recommendedName>
    <alternativeName>
        <fullName evidence="6">PEP</fullName>
    </alternativeName>
    <alternativeName>
        <fullName evidence="6">Plastid-encoded RNA polymerase subunit beta''</fullName>
        <shortName evidence="6">RNA polymerase subunit beta''</shortName>
    </alternativeName>
</protein>
<dbReference type="GO" id="GO:0003899">
    <property type="term" value="F:DNA-directed RNA polymerase activity"/>
    <property type="evidence" value="ECO:0007669"/>
    <property type="project" value="UniProtKB-UniRule"/>
</dbReference>
<dbReference type="GeneID" id="41795465"/>
<feature type="domain" description="RNA polymerase Rpb1" evidence="8">
    <location>
        <begin position="171"/>
        <end position="351"/>
    </location>
</feature>
<dbReference type="Gene3D" id="1.10.150.390">
    <property type="match status" value="1"/>
</dbReference>
<gene>
    <name evidence="6 10" type="primary">rpoC2</name>
</gene>
<feature type="transmembrane region" description="Helical" evidence="7">
    <location>
        <begin position="21"/>
        <end position="38"/>
    </location>
</feature>
<dbReference type="InterPro" id="IPR038120">
    <property type="entry name" value="Rpb1_funnel_sf"/>
</dbReference>
<keyword evidence="10" id="KW-0150">Chloroplast</keyword>
<comment type="subcellular location">
    <subcellularLocation>
        <location evidence="6">Plastid</location>
        <location evidence="6">Chloroplast</location>
    </subcellularLocation>
</comment>
<accession>A0A5B9RG66</accession>
<evidence type="ECO:0000256" key="1">
    <source>
        <dbReference type="ARBA" id="ARBA00022478"/>
    </source>
</evidence>
<evidence type="ECO:0000259" key="8">
    <source>
        <dbReference type="Pfam" id="PF04998"/>
    </source>
</evidence>
<dbReference type="GO" id="GO:0009507">
    <property type="term" value="C:chloroplast"/>
    <property type="evidence" value="ECO:0007669"/>
    <property type="project" value="UniProtKB-SubCell"/>
</dbReference>
<dbReference type="PANTHER" id="PTHR34995:SF1">
    <property type="entry name" value="DNA-DIRECTED RNA POLYMERASE SUBUNIT BETA"/>
    <property type="match status" value="1"/>
</dbReference>
<keyword evidence="7" id="KW-1133">Transmembrane helix</keyword>
<feature type="domain" description="RNA polymerase Rpb1" evidence="9">
    <location>
        <begin position="92"/>
        <end position="162"/>
    </location>
</feature>
<dbReference type="RefSeq" id="YP_009691179.1">
    <property type="nucleotide sequence ID" value="NC_044688.1"/>
</dbReference>
<organism evidence="10">
    <name type="scientific">Davallia solida var. fejeensis</name>
    <name type="common">Lacy rabbit's foot fern</name>
    <name type="synonym">Davallia fejeensis</name>
    <dbReference type="NCBI Taxonomy" id="328198"/>
    <lineage>
        <taxon>Eukaryota</taxon>
        <taxon>Viridiplantae</taxon>
        <taxon>Streptophyta</taxon>
        <taxon>Embryophyta</taxon>
        <taxon>Tracheophyta</taxon>
        <taxon>Polypodiopsida</taxon>
        <taxon>Polypodiidae</taxon>
        <taxon>Polypodiales</taxon>
        <taxon>Polypodiineae</taxon>
        <taxon>Davalliaceae</taxon>
        <taxon>Davallia</taxon>
        <taxon>Davallia sect. Scyphularia</taxon>
    </lineage>
</organism>
<evidence type="ECO:0000256" key="2">
    <source>
        <dbReference type="ARBA" id="ARBA00022640"/>
    </source>
</evidence>
<comment type="caution">
    <text evidence="6">Lacks conserved residue(s) required for the propagation of feature annotation.</text>
</comment>
<dbReference type="SUPFAM" id="SSF64484">
    <property type="entry name" value="beta and beta-prime subunits of DNA dependent RNA-polymerase"/>
    <property type="match status" value="1"/>
</dbReference>
<dbReference type="GO" id="GO:0003677">
    <property type="term" value="F:DNA binding"/>
    <property type="evidence" value="ECO:0007669"/>
    <property type="project" value="UniProtKB-UniRule"/>
</dbReference>
<keyword evidence="3 6" id="KW-0808">Transferase</keyword>
<dbReference type="Gene3D" id="1.10.1790.20">
    <property type="match status" value="1"/>
</dbReference>
<dbReference type="EMBL" id="MK705750">
    <property type="protein sequence ID" value="QEG57959.1"/>
    <property type="molecule type" value="Genomic_DNA"/>
</dbReference>
<evidence type="ECO:0000256" key="5">
    <source>
        <dbReference type="ARBA" id="ARBA00023163"/>
    </source>
</evidence>
<comment type="function">
    <text evidence="6">DNA-dependent RNA polymerase catalyzes the transcription of DNA into RNA using the four ribonucleoside triphosphates as substrates.</text>
</comment>
<evidence type="ECO:0000256" key="4">
    <source>
        <dbReference type="ARBA" id="ARBA00022695"/>
    </source>
</evidence>
<dbReference type="InterPro" id="IPR050254">
    <property type="entry name" value="RNA_pol_beta''_euk"/>
</dbReference>
<dbReference type="InterPro" id="IPR012756">
    <property type="entry name" value="DNA-dir_RpoC2_beta_pp"/>
</dbReference>
<dbReference type="CDD" id="cd02655">
    <property type="entry name" value="RNAP_beta'_C"/>
    <property type="match status" value="1"/>
</dbReference>
<keyword evidence="4 6" id="KW-0548">Nucleotidyltransferase</keyword>
<comment type="similarity">
    <text evidence="6">Belongs to the RNA polymerase beta' chain family. RpoC2 subfamily.</text>
</comment>
<name>A0A5B9RG66_DAVSF</name>
<reference evidence="10" key="1">
    <citation type="journal article" date="2019" name="Bot. J. Linn. Soc.">
        <title>Dynamism in plastome structure observed across the phylogenetic tree of ferns.</title>
        <authorList>
            <person name="Lehtonen S."/>
            <person name="Cardenas G.G."/>
        </authorList>
    </citation>
    <scope>NUCLEOTIDE SEQUENCE</scope>
</reference>
<comment type="subunit">
    <text evidence="6">In plastids the minimal PEP RNA polymerase catalytic core is composed of four subunits: alpha, beta, beta', and beta''. When a (nuclear-encoded) sigma factor is associated with the core the holoenzyme is formed, which can initiate transcription.</text>
</comment>
<evidence type="ECO:0000256" key="3">
    <source>
        <dbReference type="ARBA" id="ARBA00022679"/>
    </source>
</evidence>
<evidence type="ECO:0000259" key="9">
    <source>
        <dbReference type="Pfam" id="PF05000"/>
    </source>
</evidence>
<dbReference type="NCBIfam" id="TIGR02388">
    <property type="entry name" value="rpoC2_cyan"/>
    <property type="match status" value="1"/>
</dbReference>
<dbReference type="Pfam" id="PF04998">
    <property type="entry name" value="RNA_pol_Rpb1_5"/>
    <property type="match status" value="1"/>
</dbReference>
<dbReference type="EC" id="2.7.7.6" evidence="6"/>
<keyword evidence="2 10" id="KW-0934">Plastid</keyword>
<evidence type="ECO:0000256" key="6">
    <source>
        <dbReference type="HAMAP-Rule" id="MF_01324"/>
    </source>
</evidence>
<dbReference type="Gene3D" id="1.10.132.30">
    <property type="match status" value="1"/>
</dbReference>
<geneLocation type="chloroplast" evidence="10"/>
<sequence>MNQIELPFCNKPMDRVAMRRLISKLVVCFGIASTTNILDQIKILGFQQATKASVSLGIDDLLAVPSRGWLVQDAEKQSYVSEQHYRYGSLHAVEKLRQSIEAWYATSECSKREMNPSFKMIDPLNPVHMMSFSGARGSISQVHQLLGMRGLMSDPRGQVIDLPIRRNLREGLSLTEYIISCYGARKGVVDTAVRTSDAGYLTRRLVEVVQHIAVRRKDCETTKSIASLNFMEGKRESIETISYQKLIGRVLADNVYRDVRCIATRNQDISDGLAGNLVVSTQPIYVRSPLTRKSIFWICQLCYGRSLAHYDLVELGEAVGIIAGQSIGEPGTQLTSRTFHTGGVFTGDIAEYIRIPFNGLINFNGRLAHPTRTRHGHPAWMCRNDLPVITTSCGDVHNFVVPARSLLMIRNGQYVEAQQIIAEVRAKEFPLKERIQKAIYPNLKGEIQWSKFLWHVRDCISNPSRVVREAGHIRILSGAYSESDENYLFHKDQDRVDIKLNFIEIKRRCISSKGLCKKKIDVNICESFQKSIQNFGIDPKSFSSWSKPPISNYILSNIRVKRSEKTEFVSLSLEGQQSNLNKSSFVNVDVQLNSILDEDYIFAIYEKVEYQTGTSGIILYGTIEVESIDKEIVAFDGKAEEMSSGSWYRVVGGGNSFLIPEETYTIYEPPSSILITNNTIIEEGARITDTISSKVGGLIQIEKPLTNSITVRVLLGYICNLEGATNLPRQNIHLIQPGNMIPKGIQTRGWVYLQSVTLYGERKTSVPVRPVVKYDVSNDFLAQGGLRVDKPKTQKRTNTQAFLCISHRKGERIKSINHTTTQLIRTFLVAECRRHSHNTLSTKKNYLSLTNVIINNLFSTFIQVNSLASSSAQSLRVSQVSNKSVSVDKSFLAQMNLSDDGNDLVRKYQSITAYSVLERGASFLTLSPSDFYRTNPFAYSNDNSYGKIVGECFSSLESGAVGSARSLKKASPSFKCESCSEESRSVEFERASFTCCQVKVEEVGLVGNSYATCYSWVPPYLSLGGEASLRGNCFPDHLTDPYAIDTSEHRHRYLIDENRLVLKCPINPFLNRFLLEKPIHSPSKFFIRGILSIDLGLLISGSRFFCKSDLFLKSGQVVAIHQAYLLIRTGKAFLANKGAVPHKISGDIIGEGDALITLPYDRLKSGDITQGLPKVEQLLESRSIAPIPAKIEDLFRRWSRGITRLIGNLWSHFLSTGTSLEHCQLALTNEIREVYESQGVQISDKHLEIIIWQLTSRVVASEDGITNVFFPGELVELSQAERMNRVLKRPIFYEPIILGMTKAALSTTSFSSEASLQETTRVLAKAALRGRIDWLKGLKENVILGDAIPVGTSSPEIVSQLEVNKRKGFHLAINRNSKNSTWRTKLDLYGYHKEQNVDPNLFIQMGLSRPLSHINT</sequence>
<dbReference type="PANTHER" id="PTHR34995">
    <property type="entry name" value="DNA-DIRECTED RNA POLYMERASE SUBUNIT BETA"/>
    <property type="match status" value="1"/>
</dbReference>
<proteinExistence type="inferred from homology"/>
<dbReference type="Gene3D" id="1.10.274.100">
    <property type="entry name" value="RNA polymerase Rpb1, domain 3"/>
    <property type="match status" value="1"/>
</dbReference>
<dbReference type="InterPro" id="IPR007081">
    <property type="entry name" value="RNA_pol_Rpb1_5"/>
</dbReference>
<dbReference type="GO" id="GO:0000428">
    <property type="term" value="C:DNA-directed RNA polymerase complex"/>
    <property type="evidence" value="ECO:0007669"/>
    <property type="project" value="UniProtKB-KW"/>
</dbReference>
<dbReference type="Pfam" id="PF05000">
    <property type="entry name" value="RNA_pol_Rpb1_4"/>
    <property type="match status" value="1"/>
</dbReference>
<keyword evidence="5 6" id="KW-0804">Transcription</keyword>
<dbReference type="InterPro" id="IPR007083">
    <property type="entry name" value="RNA_pol_Rpb1_4"/>
</dbReference>
<dbReference type="InterPro" id="IPR042102">
    <property type="entry name" value="RNA_pol_Rpb1_3_sf"/>
</dbReference>